<dbReference type="AlphaFoldDB" id="X1FZQ4"/>
<organism evidence="1">
    <name type="scientific">marine sediment metagenome</name>
    <dbReference type="NCBI Taxonomy" id="412755"/>
    <lineage>
        <taxon>unclassified sequences</taxon>
        <taxon>metagenomes</taxon>
        <taxon>ecological metagenomes</taxon>
    </lineage>
</organism>
<dbReference type="EMBL" id="BART01040119">
    <property type="protein sequence ID" value="GAH26258.1"/>
    <property type="molecule type" value="Genomic_DNA"/>
</dbReference>
<accession>X1FZQ4</accession>
<comment type="caution">
    <text evidence="1">The sequence shown here is derived from an EMBL/GenBank/DDBJ whole genome shotgun (WGS) entry which is preliminary data.</text>
</comment>
<feature type="non-terminal residue" evidence="1">
    <location>
        <position position="1"/>
    </location>
</feature>
<reference evidence="1" key="1">
    <citation type="journal article" date="2014" name="Front. Microbiol.">
        <title>High frequency of phylogenetically diverse reductive dehalogenase-homologous genes in deep subseafloor sedimentary metagenomes.</title>
        <authorList>
            <person name="Kawai M."/>
            <person name="Futagami T."/>
            <person name="Toyoda A."/>
            <person name="Takaki Y."/>
            <person name="Nishi S."/>
            <person name="Hori S."/>
            <person name="Arai W."/>
            <person name="Tsubouchi T."/>
            <person name="Morono Y."/>
            <person name="Uchiyama I."/>
            <person name="Ito T."/>
            <person name="Fujiyama A."/>
            <person name="Inagaki F."/>
            <person name="Takami H."/>
        </authorList>
    </citation>
    <scope>NUCLEOTIDE SEQUENCE</scope>
    <source>
        <strain evidence="1">Expedition CK06-06</strain>
    </source>
</reference>
<name>X1FZQ4_9ZZZZ</name>
<sequence>LVEKDFTTPNTVRGELESFGKKFKDIVEVYHAPLDVSVPFSIKMKDETWFVIAPQIPETSKQDKCSELGRDVRRKIRKKEEELDSKLRWMS</sequence>
<gene>
    <name evidence="1" type="ORF">S01H4_65510</name>
</gene>
<evidence type="ECO:0000313" key="1">
    <source>
        <dbReference type="EMBL" id="GAH26258.1"/>
    </source>
</evidence>
<proteinExistence type="predicted"/>
<protein>
    <submittedName>
        <fullName evidence="1">Uncharacterized protein</fullName>
    </submittedName>
</protein>